<proteinExistence type="predicted"/>
<dbReference type="InterPro" id="IPR013105">
    <property type="entry name" value="TPR_2"/>
</dbReference>
<evidence type="ECO:0000256" key="2">
    <source>
        <dbReference type="ARBA" id="ARBA00022803"/>
    </source>
</evidence>
<dbReference type="Gene3D" id="1.25.40.10">
    <property type="entry name" value="Tetratricopeptide repeat domain"/>
    <property type="match status" value="1"/>
</dbReference>
<name>X1EXG0_9ZZZZ</name>
<dbReference type="PANTHER" id="PTHR12558">
    <property type="entry name" value="CELL DIVISION CYCLE 16,23,27"/>
    <property type="match status" value="1"/>
</dbReference>
<accession>X1EXG0</accession>
<dbReference type="EMBL" id="BARU01010787">
    <property type="protein sequence ID" value="GAH37272.1"/>
    <property type="molecule type" value="Genomic_DNA"/>
</dbReference>
<dbReference type="Pfam" id="PF14559">
    <property type="entry name" value="TPR_19"/>
    <property type="match status" value="1"/>
</dbReference>
<keyword evidence="2" id="KW-0802">TPR repeat</keyword>
<organism evidence="3">
    <name type="scientific">marine sediment metagenome</name>
    <dbReference type="NCBI Taxonomy" id="412755"/>
    <lineage>
        <taxon>unclassified sequences</taxon>
        <taxon>metagenomes</taxon>
        <taxon>ecological metagenomes</taxon>
    </lineage>
</organism>
<protein>
    <submittedName>
        <fullName evidence="3">Uncharacterized protein</fullName>
    </submittedName>
</protein>
<evidence type="ECO:0000256" key="1">
    <source>
        <dbReference type="ARBA" id="ARBA00022737"/>
    </source>
</evidence>
<sequence>YELFSIGNNLELEGNIAEAITYYERVMELAPETPEIYTTLANALYKLKEFDRGIAIAKQGLALFPEELTIYNTLAIGNIGKGDLRMAIKYYEQALNLAPENIDIYNSLSVLYEGIQDFKTATDILLVISRSSR</sequence>
<dbReference type="PROSITE" id="PS50005">
    <property type="entry name" value="TPR"/>
    <property type="match status" value="1"/>
</dbReference>
<gene>
    <name evidence="3" type="ORF">S03H2_20460</name>
</gene>
<dbReference type="SMART" id="SM00028">
    <property type="entry name" value="TPR"/>
    <property type="match status" value="3"/>
</dbReference>
<keyword evidence="1" id="KW-0677">Repeat</keyword>
<comment type="caution">
    <text evidence="3">The sequence shown here is derived from an EMBL/GenBank/DDBJ whole genome shotgun (WGS) entry which is preliminary data.</text>
</comment>
<dbReference type="InterPro" id="IPR011990">
    <property type="entry name" value="TPR-like_helical_dom_sf"/>
</dbReference>
<evidence type="ECO:0000313" key="3">
    <source>
        <dbReference type="EMBL" id="GAH37272.1"/>
    </source>
</evidence>
<dbReference type="PANTHER" id="PTHR12558:SF13">
    <property type="entry name" value="CELL DIVISION CYCLE PROTEIN 27 HOMOLOG"/>
    <property type="match status" value="1"/>
</dbReference>
<dbReference type="Pfam" id="PF07719">
    <property type="entry name" value="TPR_2"/>
    <property type="match status" value="1"/>
</dbReference>
<reference evidence="3" key="1">
    <citation type="journal article" date="2014" name="Front. Microbiol.">
        <title>High frequency of phylogenetically diverse reductive dehalogenase-homologous genes in deep subseafloor sedimentary metagenomes.</title>
        <authorList>
            <person name="Kawai M."/>
            <person name="Futagami T."/>
            <person name="Toyoda A."/>
            <person name="Takaki Y."/>
            <person name="Nishi S."/>
            <person name="Hori S."/>
            <person name="Arai W."/>
            <person name="Tsubouchi T."/>
            <person name="Morono Y."/>
            <person name="Uchiyama I."/>
            <person name="Ito T."/>
            <person name="Fujiyama A."/>
            <person name="Inagaki F."/>
            <person name="Takami H."/>
        </authorList>
    </citation>
    <scope>NUCLEOTIDE SEQUENCE</scope>
    <source>
        <strain evidence="3">Expedition CK06-06</strain>
    </source>
</reference>
<dbReference type="AlphaFoldDB" id="X1EXG0"/>
<dbReference type="SUPFAM" id="SSF48452">
    <property type="entry name" value="TPR-like"/>
    <property type="match status" value="1"/>
</dbReference>
<feature type="non-terminal residue" evidence="3">
    <location>
        <position position="1"/>
    </location>
</feature>
<dbReference type="InterPro" id="IPR019734">
    <property type="entry name" value="TPR_rpt"/>
</dbReference>